<name>A0A0C9U2N6_SPHS4</name>
<protein>
    <submittedName>
        <fullName evidence="1">Uncharacterized protein</fullName>
    </submittedName>
</protein>
<dbReference type="HOGENOM" id="CLU_2307863_0_0_1"/>
<proteinExistence type="predicted"/>
<gene>
    <name evidence="1" type="ORF">M422DRAFT_276107</name>
</gene>
<accession>A0A0C9U2N6</accession>
<dbReference type="EMBL" id="KN837715">
    <property type="protein sequence ID" value="KIJ23337.1"/>
    <property type="molecule type" value="Genomic_DNA"/>
</dbReference>
<dbReference type="Proteomes" id="UP000054279">
    <property type="component" value="Unassembled WGS sequence"/>
</dbReference>
<dbReference type="AlphaFoldDB" id="A0A0C9U2N6"/>
<evidence type="ECO:0000313" key="1">
    <source>
        <dbReference type="EMBL" id="KIJ23337.1"/>
    </source>
</evidence>
<dbReference type="OrthoDB" id="3360976at2759"/>
<organism evidence="1 2">
    <name type="scientific">Sphaerobolus stellatus (strain SS14)</name>
    <dbReference type="NCBI Taxonomy" id="990650"/>
    <lineage>
        <taxon>Eukaryota</taxon>
        <taxon>Fungi</taxon>
        <taxon>Dikarya</taxon>
        <taxon>Basidiomycota</taxon>
        <taxon>Agaricomycotina</taxon>
        <taxon>Agaricomycetes</taxon>
        <taxon>Phallomycetidae</taxon>
        <taxon>Geastrales</taxon>
        <taxon>Sphaerobolaceae</taxon>
        <taxon>Sphaerobolus</taxon>
    </lineage>
</organism>
<reference evidence="1 2" key="1">
    <citation type="submission" date="2014-06" db="EMBL/GenBank/DDBJ databases">
        <title>Evolutionary Origins and Diversification of the Mycorrhizal Mutualists.</title>
        <authorList>
            <consortium name="DOE Joint Genome Institute"/>
            <consortium name="Mycorrhizal Genomics Consortium"/>
            <person name="Kohler A."/>
            <person name="Kuo A."/>
            <person name="Nagy L.G."/>
            <person name="Floudas D."/>
            <person name="Copeland A."/>
            <person name="Barry K.W."/>
            <person name="Cichocki N."/>
            <person name="Veneault-Fourrey C."/>
            <person name="LaButti K."/>
            <person name="Lindquist E.A."/>
            <person name="Lipzen A."/>
            <person name="Lundell T."/>
            <person name="Morin E."/>
            <person name="Murat C."/>
            <person name="Riley R."/>
            <person name="Ohm R."/>
            <person name="Sun H."/>
            <person name="Tunlid A."/>
            <person name="Henrissat B."/>
            <person name="Grigoriev I.V."/>
            <person name="Hibbett D.S."/>
            <person name="Martin F."/>
        </authorList>
    </citation>
    <scope>NUCLEOTIDE SEQUENCE [LARGE SCALE GENOMIC DNA]</scope>
    <source>
        <strain evidence="1 2">SS14</strain>
    </source>
</reference>
<keyword evidence="2" id="KW-1185">Reference proteome</keyword>
<evidence type="ECO:0000313" key="2">
    <source>
        <dbReference type="Proteomes" id="UP000054279"/>
    </source>
</evidence>
<sequence length="100" mass="11310">MNLSFRPDGPLNTVVVNSANGYPLYHTETHNVINRTTQIKKIIPGTGGAQDLAESATKYFRFLVKGGIFSNSRTFIASNGMQYKWKRDSRDKFEICLFAF</sequence>